<proteinExistence type="predicted"/>
<organism evidence="2 3">
    <name type="scientific">Streptomyces oceani</name>
    <dbReference type="NCBI Taxonomy" id="1075402"/>
    <lineage>
        <taxon>Bacteria</taxon>
        <taxon>Bacillati</taxon>
        <taxon>Actinomycetota</taxon>
        <taxon>Actinomycetes</taxon>
        <taxon>Kitasatosporales</taxon>
        <taxon>Streptomycetaceae</taxon>
        <taxon>Streptomyces</taxon>
    </lineage>
</organism>
<dbReference type="AlphaFoldDB" id="A0A1E7JXH5"/>
<accession>A0A1E7JXH5</accession>
<protein>
    <submittedName>
        <fullName evidence="2">Uncharacterized protein</fullName>
    </submittedName>
</protein>
<evidence type="ECO:0000256" key="1">
    <source>
        <dbReference type="SAM" id="MobiDB-lite"/>
    </source>
</evidence>
<dbReference type="Proteomes" id="UP000176101">
    <property type="component" value="Unassembled WGS sequence"/>
</dbReference>
<evidence type="ECO:0000313" key="3">
    <source>
        <dbReference type="Proteomes" id="UP000176101"/>
    </source>
</evidence>
<reference evidence="2 3" key="1">
    <citation type="journal article" date="2016" name="Front. Microbiol.">
        <title>Comparative Genomics Analysis of Streptomyces Species Reveals Their Adaptation to the Marine Environment and Their Diversity at the Genomic Level.</title>
        <authorList>
            <person name="Tian X."/>
            <person name="Zhang Z."/>
            <person name="Yang T."/>
            <person name="Chen M."/>
            <person name="Li J."/>
            <person name="Chen F."/>
            <person name="Yang J."/>
            <person name="Li W."/>
            <person name="Zhang B."/>
            <person name="Zhang Z."/>
            <person name="Wu J."/>
            <person name="Zhang C."/>
            <person name="Long L."/>
            <person name="Xiao J."/>
        </authorList>
    </citation>
    <scope>NUCLEOTIDE SEQUENCE [LARGE SCALE GENOMIC DNA]</scope>
    <source>
        <strain evidence="2 3">SCSIO 02100</strain>
    </source>
</reference>
<comment type="caution">
    <text evidence="2">The sequence shown here is derived from an EMBL/GenBank/DDBJ whole genome shotgun (WGS) entry which is preliminary data.</text>
</comment>
<dbReference type="RefSeq" id="WP_070198258.1">
    <property type="nucleotide sequence ID" value="NZ_LJGU01000142.1"/>
</dbReference>
<keyword evidence="3" id="KW-1185">Reference proteome</keyword>
<sequence>MPGGSGGGATEPDARPVTRLNRVPSKPVRREADGRYAIDLWLQRDGRFDGDIALRLSAGEAELLHAQLCYALDDEAPVVAPFTSRTPNCRKPVVGTPEVRWP</sequence>
<gene>
    <name evidence="2" type="ORF">AN216_21025</name>
</gene>
<evidence type="ECO:0000313" key="2">
    <source>
        <dbReference type="EMBL" id="OEU96345.1"/>
    </source>
</evidence>
<name>A0A1E7JXH5_9ACTN</name>
<dbReference type="OrthoDB" id="4226808at2"/>
<dbReference type="EMBL" id="LJGU01000142">
    <property type="protein sequence ID" value="OEU96345.1"/>
    <property type="molecule type" value="Genomic_DNA"/>
</dbReference>
<feature type="region of interest" description="Disordered" evidence="1">
    <location>
        <begin position="1"/>
        <end position="28"/>
    </location>
</feature>